<accession>A0ABW5UFZ3</accession>
<comment type="caution">
    <text evidence="1">The sequence shown here is derived from an EMBL/GenBank/DDBJ whole genome shotgun (WGS) entry which is preliminary data.</text>
</comment>
<name>A0ABW5UFZ3_9SPHI</name>
<organism evidence="1 2">
    <name type="scientific">Sphingobacterium populi</name>
    <dbReference type="NCBI Taxonomy" id="1812824"/>
    <lineage>
        <taxon>Bacteria</taxon>
        <taxon>Pseudomonadati</taxon>
        <taxon>Bacteroidota</taxon>
        <taxon>Sphingobacteriia</taxon>
        <taxon>Sphingobacteriales</taxon>
        <taxon>Sphingobacteriaceae</taxon>
        <taxon>Sphingobacterium</taxon>
    </lineage>
</organism>
<dbReference type="PROSITE" id="PS51257">
    <property type="entry name" value="PROKAR_LIPOPROTEIN"/>
    <property type="match status" value="1"/>
</dbReference>
<dbReference type="RefSeq" id="WP_066751469.1">
    <property type="nucleotide sequence ID" value="NZ_JBHUMB010000014.1"/>
</dbReference>
<protein>
    <recommendedName>
        <fullName evidence="3">Fibrobacter succinogenes major paralogous domain-containing protein</fullName>
    </recommendedName>
</protein>
<reference evidence="2" key="1">
    <citation type="journal article" date="2019" name="Int. J. Syst. Evol. Microbiol.">
        <title>The Global Catalogue of Microorganisms (GCM) 10K type strain sequencing project: providing services to taxonomists for standard genome sequencing and annotation.</title>
        <authorList>
            <consortium name="The Broad Institute Genomics Platform"/>
            <consortium name="The Broad Institute Genome Sequencing Center for Infectious Disease"/>
            <person name="Wu L."/>
            <person name="Ma J."/>
        </authorList>
    </citation>
    <scope>NUCLEOTIDE SEQUENCE [LARGE SCALE GENOMIC DNA]</scope>
    <source>
        <strain evidence="2">KCTC 42247</strain>
    </source>
</reference>
<dbReference type="EMBL" id="JBHUMB010000014">
    <property type="protein sequence ID" value="MFD2744308.1"/>
    <property type="molecule type" value="Genomic_DNA"/>
</dbReference>
<sequence>MKNNLYNFTIILSVFSTIFLGSCSKSPDVAGKGDGTTGVVEFNLNSSEFERGANLGNRAATQDVEPELFLNTLDIGNDMLLISELSEDYPNDKNQQAELRGNGAKAAIERTDLPEGVRYRVVAFNPDGSLKAQQEYIRGSETATMLLDGGVTYTFIVYSRNSTTLAVPAPSFSGPQTLANASVTFPGNADVMYFRQELTVVGGEDPNRLNIILKHLNCQITTTIDATQTGYDISNVNMSFGPHLPSSSLKLEDGVITRSGTTNRSQTSATFTPAPTQSVTSIVSANANTATDLRIASLTVGQLTLNDLLAFENLPVTPGVKYNLLIRLVPTDELLIHEGRPAARINGVIWARHNLGADPTLDPDAAPMDITRHGDYYQYGRVVRSGAPNANIANPFFASNDQPHNAWNSGTEDFPVKTAADPCPSGYRVPARREQASLIQGTIHSNMGPFVGGNSRFDSAKILVSKRDISVRLTLPSQGFLDATGNGAPYNNAGIVNRGFTGHYHNSNALAGRRASWMVLNNSNIYTIDAGNSHPGEIRGRNIRCVGM</sequence>
<gene>
    <name evidence="1" type="ORF">ACFSQ6_12995</name>
</gene>
<dbReference type="Proteomes" id="UP001597418">
    <property type="component" value="Unassembled WGS sequence"/>
</dbReference>
<proteinExistence type="predicted"/>
<evidence type="ECO:0000313" key="2">
    <source>
        <dbReference type="Proteomes" id="UP001597418"/>
    </source>
</evidence>
<evidence type="ECO:0000313" key="1">
    <source>
        <dbReference type="EMBL" id="MFD2744308.1"/>
    </source>
</evidence>
<evidence type="ECO:0008006" key="3">
    <source>
        <dbReference type="Google" id="ProtNLM"/>
    </source>
</evidence>
<keyword evidence="2" id="KW-1185">Reference proteome</keyword>